<dbReference type="AlphaFoldDB" id="A0A1F5WG41"/>
<keyword evidence="1" id="KW-0472">Membrane</keyword>
<evidence type="ECO:0000313" key="2">
    <source>
        <dbReference type="EMBL" id="OGF74567.1"/>
    </source>
</evidence>
<gene>
    <name evidence="2" type="ORF">A3J56_01290</name>
</gene>
<protein>
    <submittedName>
        <fullName evidence="2">Uncharacterized protein</fullName>
    </submittedName>
</protein>
<reference evidence="2 3" key="1">
    <citation type="journal article" date="2016" name="Nat. Commun.">
        <title>Thousands of microbial genomes shed light on interconnected biogeochemical processes in an aquifer system.</title>
        <authorList>
            <person name="Anantharaman K."/>
            <person name="Brown C.T."/>
            <person name="Hug L.A."/>
            <person name="Sharon I."/>
            <person name="Castelle C.J."/>
            <person name="Probst A.J."/>
            <person name="Thomas B.C."/>
            <person name="Singh A."/>
            <person name="Wilkins M.J."/>
            <person name="Karaoz U."/>
            <person name="Brodie E.L."/>
            <person name="Williams K.H."/>
            <person name="Hubbard S.S."/>
            <person name="Banfield J.F."/>
        </authorList>
    </citation>
    <scope>NUCLEOTIDE SEQUENCE [LARGE SCALE GENOMIC DNA]</scope>
</reference>
<accession>A0A1F5WG41</accession>
<organism evidence="2 3">
    <name type="scientific">Candidatus Giovannonibacteria bacterium RIFCSPHIGHO2_02_FULL_46_20</name>
    <dbReference type="NCBI Taxonomy" id="1798338"/>
    <lineage>
        <taxon>Bacteria</taxon>
        <taxon>Candidatus Giovannoniibacteriota</taxon>
    </lineage>
</organism>
<dbReference type="STRING" id="1798338.A3J56_01290"/>
<dbReference type="EMBL" id="MFHQ01000014">
    <property type="protein sequence ID" value="OGF74567.1"/>
    <property type="molecule type" value="Genomic_DNA"/>
</dbReference>
<keyword evidence="1" id="KW-0812">Transmembrane</keyword>
<evidence type="ECO:0000313" key="3">
    <source>
        <dbReference type="Proteomes" id="UP000178406"/>
    </source>
</evidence>
<dbReference type="Proteomes" id="UP000178406">
    <property type="component" value="Unassembled WGS sequence"/>
</dbReference>
<sequence>MWYFVTFLIVFFILYVLFIVLAWKSAGRSAERNRILMIRLNRGHQIWCTAGVEDGKHCSCKVVPYYFDLQDIKKREEIISQLAAARGGD</sequence>
<feature type="transmembrane region" description="Helical" evidence="1">
    <location>
        <begin position="6"/>
        <end position="23"/>
    </location>
</feature>
<comment type="caution">
    <text evidence="2">The sequence shown here is derived from an EMBL/GenBank/DDBJ whole genome shotgun (WGS) entry which is preliminary data.</text>
</comment>
<proteinExistence type="predicted"/>
<keyword evidence="1" id="KW-1133">Transmembrane helix</keyword>
<evidence type="ECO:0000256" key="1">
    <source>
        <dbReference type="SAM" id="Phobius"/>
    </source>
</evidence>
<name>A0A1F5WG41_9BACT</name>